<evidence type="ECO:0000313" key="3">
    <source>
        <dbReference type="Proteomes" id="UP000000270"/>
    </source>
</evidence>
<dbReference type="InterPro" id="IPR036513">
    <property type="entry name" value="STAS_dom_sf"/>
</dbReference>
<feature type="domain" description="STAS" evidence="1">
    <location>
        <begin position="19"/>
        <end position="107"/>
    </location>
</feature>
<reference evidence="2 3" key="5">
    <citation type="journal article" date="2010" name="Appl. Environ. Microbiol.">
        <title>phrR-like gene praR of Azorhizobium caulinodans ORS571 is essential for symbiosis with Sesbania rostrata and is involved in expression of reb genes.</title>
        <authorList>
            <person name="Akiba N."/>
            <person name="Aono T."/>
            <person name="Toyazaki H."/>
            <person name="Sato S."/>
            <person name="Oyaizu H."/>
        </authorList>
    </citation>
    <scope>NUCLEOTIDE SEQUENCE [LARGE SCALE GENOMIC DNA]</scope>
    <source>
        <strain evidence="3">ATCC 43989 / DSM 5975 / JCM 20966 / LMG 6465 / NBRC 14845 / NCIMB 13405 / ORS 571</strain>
    </source>
</reference>
<dbReference type="InterPro" id="IPR058548">
    <property type="entry name" value="MlaB-like_STAS"/>
</dbReference>
<accession>A8HZU5</accession>
<keyword evidence="3" id="KW-1185">Reference proteome</keyword>
<reference evidence="2 3" key="4">
    <citation type="journal article" date="2009" name="Appl. Environ. Microbiol.">
        <title>Comparative genome-wide transcriptional profiling of Azorhizobium caulinodans ORS571 grown under free-living and symbiotic conditions.</title>
        <authorList>
            <person name="Tsukada S."/>
            <person name="Aono T."/>
            <person name="Akiba N."/>
            <person name="Lee KB."/>
            <person name="Liu CT."/>
            <person name="Toyazaki H."/>
            <person name="Oyaizu H."/>
        </authorList>
    </citation>
    <scope>NUCLEOTIDE SEQUENCE [LARGE SCALE GENOMIC DNA]</scope>
    <source>
        <strain evidence="3">ATCC 43989 / DSM 5975 / JCM 20966 / LMG 6465 / NBRC 14845 / NCIMB 13405 / ORS 571</strain>
    </source>
</reference>
<dbReference type="KEGG" id="azc:AZC_4628"/>
<dbReference type="PROSITE" id="PS50801">
    <property type="entry name" value="STAS"/>
    <property type="match status" value="1"/>
</dbReference>
<gene>
    <name evidence="2" type="ordered locus">AZC_4628</name>
</gene>
<dbReference type="EMBL" id="AP009384">
    <property type="protein sequence ID" value="BAF90626.1"/>
    <property type="molecule type" value="Genomic_DNA"/>
</dbReference>
<dbReference type="Gene3D" id="3.30.750.24">
    <property type="entry name" value="STAS domain"/>
    <property type="match status" value="1"/>
</dbReference>
<reference evidence="2 3" key="6">
    <citation type="journal article" date="2011" name="Appl. Environ. Microbiol.">
        <title>Involvement of the azorhizobial chromosome partition gene (parA) in the onset of bacteroid differentiation during Sesbania rostrata stem nodule development.</title>
        <authorList>
            <person name="Liu CT."/>
            <person name="Lee KB."/>
            <person name="Wang YS."/>
            <person name="Peng MH."/>
            <person name="Lee KT."/>
            <person name="Suzuki S."/>
            <person name="Suzuki T."/>
            <person name="Oyaizu H."/>
        </authorList>
    </citation>
    <scope>NUCLEOTIDE SEQUENCE [LARGE SCALE GENOMIC DNA]</scope>
    <source>
        <strain evidence="3">ATCC 43989 / DSM 5975 / JCM 20966 / LMG 6465 / NBRC 14845 / NCIMB 13405 / ORS 571</strain>
    </source>
</reference>
<dbReference type="CDD" id="cd07043">
    <property type="entry name" value="STAS_anti-anti-sigma_factors"/>
    <property type="match status" value="1"/>
</dbReference>
<proteinExistence type="predicted"/>
<dbReference type="Proteomes" id="UP000000270">
    <property type="component" value="Chromosome"/>
</dbReference>
<organism evidence="2 3">
    <name type="scientific">Azorhizobium caulinodans (strain ATCC 43989 / DSM 5975 / JCM 20966 / LMG 6465 / NBRC 14845 / NCIMB 13405 / ORS 571)</name>
    <dbReference type="NCBI Taxonomy" id="438753"/>
    <lineage>
        <taxon>Bacteria</taxon>
        <taxon>Pseudomonadati</taxon>
        <taxon>Pseudomonadota</taxon>
        <taxon>Alphaproteobacteria</taxon>
        <taxon>Hyphomicrobiales</taxon>
        <taxon>Xanthobacteraceae</taxon>
        <taxon>Azorhizobium</taxon>
    </lineage>
</organism>
<reference evidence="2 3" key="3">
    <citation type="journal article" date="2008" name="BMC Genomics">
        <title>The genome of the versatile nitrogen fixer Azorhizobium caulinodans ORS571.</title>
        <authorList>
            <person name="Lee KB."/>
            <person name="Backer P.D."/>
            <person name="Aono T."/>
            <person name="Liu CT."/>
            <person name="Suzuki S."/>
            <person name="Suzuki T."/>
            <person name="Kaneko T."/>
            <person name="Yamada M."/>
            <person name="Tabata S."/>
            <person name="Kupfer D.M."/>
            <person name="Najar F.Z."/>
            <person name="Wiley G.B."/>
            <person name="Roe B."/>
            <person name="Binnewies T.T."/>
            <person name="Ussery D.W."/>
            <person name="D'Haeze W."/>
            <person name="Herder J.D."/>
            <person name="Gevers D."/>
            <person name="Vereecke D."/>
            <person name="Holsters M."/>
            <person name="Oyaizu H."/>
        </authorList>
    </citation>
    <scope>NUCLEOTIDE SEQUENCE [LARGE SCALE GENOMIC DNA]</scope>
    <source>
        <strain evidence="3">ATCC 43989 / DSM 5975 / JCM 20966 / LMG 6465 / NBRC 14845 / NCIMB 13405 / ORS 571</strain>
    </source>
</reference>
<name>A8HZU5_AZOC5</name>
<dbReference type="eggNOG" id="COG1366">
    <property type="taxonomic scope" value="Bacteria"/>
</dbReference>
<dbReference type="InterPro" id="IPR002645">
    <property type="entry name" value="STAS_dom"/>
</dbReference>
<sequence length="107" mass="11492">MRRLCVSRDDESGGSMPKVVEIAGDMDAAAMAELKATFETLGSTADDVVLDLAQVEFMDSSGVGGIVFLYKRLKMNGHRLSLVGAGGQPLQLLTHLRMADLIAEQRP</sequence>
<dbReference type="Pfam" id="PF13466">
    <property type="entry name" value="STAS_2"/>
    <property type="match status" value="1"/>
</dbReference>
<dbReference type="AlphaFoldDB" id="A8HZU5"/>
<reference evidence="3" key="2">
    <citation type="submission" date="2007-04" db="EMBL/GenBank/DDBJ databases">
        <title>Complete genome sequence of the nitrogen-fixing bacterium Azorhizobium caulinodans ORS571.</title>
        <authorList>
            <person name="Lee K.B."/>
            <person name="Backer P.D."/>
            <person name="Aono T."/>
            <person name="Liu C.T."/>
            <person name="Suzuki S."/>
            <person name="Suzuki T."/>
            <person name="Kaneko T."/>
            <person name="Yamada M."/>
            <person name="Tabata S."/>
            <person name="Kupfer D.M."/>
            <person name="Najar F.Z."/>
            <person name="Wiley G.B."/>
            <person name="Roe B."/>
            <person name="Binnewies T."/>
            <person name="Ussery D."/>
            <person name="Vereecke D."/>
            <person name="Gevers D."/>
            <person name="Holsters M."/>
            <person name="Oyaizu H."/>
        </authorList>
    </citation>
    <scope>NUCLEOTIDE SEQUENCE [LARGE SCALE GENOMIC DNA]</scope>
    <source>
        <strain evidence="3">ATCC 43989 / DSM 5975 / JCM 20966 / LMG 6465 / NBRC 14845 / NCIMB 13405 / ORS 571</strain>
    </source>
</reference>
<evidence type="ECO:0000313" key="2">
    <source>
        <dbReference type="EMBL" id="BAF90626.1"/>
    </source>
</evidence>
<evidence type="ECO:0000259" key="1">
    <source>
        <dbReference type="PROSITE" id="PS50801"/>
    </source>
</evidence>
<protein>
    <submittedName>
        <fullName evidence="2">Putative anti-sigma factor antagonist</fullName>
    </submittedName>
</protein>
<dbReference type="STRING" id="438753.AZC_4628"/>
<dbReference type="SUPFAM" id="SSF52091">
    <property type="entry name" value="SpoIIaa-like"/>
    <property type="match status" value="1"/>
</dbReference>
<dbReference type="HOGENOM" id="CLU_115403_3_4_5"/>
<reference evidence="2 3" key="1">
    <citation type="journal article" date="2007" name="Appl. Environ. Microbiol.">
        <title>Rhizobial factors required for stem nodule maturation and maintenance in Sesbania rostrata-Azorhizobium caulinodans ORS571 symbiosis.</title>
        <authorList>
            <person name="Suzuki S."/>
            <person name="Aono T."/>
            <person name="Lee KB."/>
            <person name="Suzuki T."/>
            <person name="Liu CT."/>
            <person name="Miwa H."/>
            <person name="Wakao S."/>
            <person name="Iki T."/>
            <person name="Oyaizu H."/>
        </authorList>
    </citation>
    <scope>NUCLEOTIDE SEQUENCE [LARGE SCALE GENOMIC DNA]</scope>
    <source>
        <strain evidence="3">ATCC 43989 / DSM 5975 / JCM 20966 / LMG 6465 / NBRC 14845 / NCIMB 13405 / ORS 571</strain>
    </source>
</reference>